<accession>A0A224Y2B6</accession>
<keyword evidence="1" id="KW-1133">Transmembrane helix</keyword>
<feature type="transmembrane region" description="Helical" evidence="1">
    <location>
        <begin position="52"/>
        <end position="74"/>
    </location>
</feature>
<evidence type="ECO:0000313" key="2">
    <source>
        <dbReference type="EMBL" id="JAW14641.1"/>
    </source>
</evidence>
<protein>
    <submittedName>
        <fullName evidence="2">Uncharacterized protein</fullName>
    </submittedName>
</protein>
<keyword evidence="1" id="KW-0812">Transmembrane</keyword>
<keyword evidence="1" id="KW-0472">Membrane</keyword>
<proteinExistence type="predicted"/>
<name>A0A224Y2B6_9HEMI</name>
<organism evidence="2">
    <name type="scientific">Panstrongylus lignarius</name>
    <dbReference type="NCBI Taxonomy" id="156445"/>
    <lineage>
        <taxon>Eukaryota</taxon>
        <taxon>Metazoa</taxon>
        <taxon>Ecdysozoa</taxon>
        <taxon>Arthropoda</taxon>
        <taxon>Hexapoda</taxon>
        <taxon>Insecta</taxon>
        <taxon>Pterygota</taxon>
        <taxon>Neoptera</taxon>
        <taxon>Paraneoptera</taxon>
        <taxon>Hemiptera</taxon>
        <taxon>Heteroptera</taxon>
        <taxon>Panheteroptera</taxon>
        <taxon>Cimicomorpha</taxon>
        <taxon>Reduviidae</taxon>
        <taxon>Triatominae</taxon>
        <taxon>Panstrongylus</taxon>
    </lineage>
</organism>
<dbReference type="EMBL" id="GFTR01001785">
    <property type="protein sequence ID" value="JAW14641.1"/>
    <property type="molecule type" value="Transcribed_RNA"/>
</dbReference>
<dbReference type="AlphaFoldDB" id="A0A224Y2B6"/>
<sequence length="109" mass="12855">MLMVEILLLLCLHVGLIGWWLRGMRRTGQSYSFSIRTAMAATSLISTPSRPATTIICLIGSCIVFVRLIFLIIVSKKFSLWVRYWTSRKYILCRKWFFLKVRILHCHFR</sequence>
<reference evidence="2" key="1">
    <citation type="journal article" date="2018" name="PLoS Negl. Trop. Dis.">
        <title>An insight into the salivary gland and fat body transcriptome of Panstrongylus lignarius (Hemiptera: Heteroptera), the main vector of Chagas disease in Peru.</title>
        <authorList>
            <person name="Nevoa J.C."/>
            <person name="Mendes M.T."/>
            <person name="da Silva M.V."/>
            <person name="Soares S.C."/>
            <person name="Oliveira C.J.F."/>
            <person name="Ribeiro J.M.C."/>
        </authorList>
    </citation>
    <scope>NUCLEOTIDE SEQUENCE</scope>
</reference>
<evidence type="ECO:0000256" key="1">
    <source>
        <dbReference type="SAM" id="Phobius"/>
    </source>
</evidence>
<feature type="transmembrane region" description="Helical" evidence="1">
    <location>
        <begin position="6"/>
        <end position="23"/>
    </location>
</feature>